<evidence type="ECO:0000256" key="2">
    <source>
        <dbReference type="ARBA" id="ARBA00022801"/>
    </source>
</evidence>
<dbReference type="PANTHER" id="PTHR10353">
    <property type="entry name" value="GLYCOSYL HYDROLASE"/>
    <property type="match status" value="1"/>
</dbReference>
<gene>
    <name evidence="5" type="ORF">H9847_08390</name>
</gene>
<accession>A0A948THT8</accession>
<protein>
    <submittedName>
        <fullName evidence="5">6-phospho-beta-glucosidase</fullName>
        <ecNumber evidence="5">3.2.1.86</ecNumber>
    </submittedName>
</protein>
<dbReference type="Proteomes" id="UP000733611">
    <property type="component" value="Unassembled WGS sequence"/>
</dbReference>
<dbReference type="GO" id="GO:0016052">
    <property type="term" value="P:carbohydrate catabolic process"/>
    <property type="evidence" value="ECO:0007669"/>
    <property type="project" value="TreeGrafter"/>
</dbReference>
<name>A0A948THT8_9GAMM</name>
<dbReference type="EC" id="3.2.1.86" evidence="5"/>
<dbReference type="Gene3D" id="3.20.20.80">
    <property type="entry name" value="Glycosidases"/>
    <property type="match status" value="1"/>
</dbReference>
<keyword evidence="2 5" id="KW-0378">Hydrolase</keyword>
<evidence type="ECO:0000313" key="5">
    <source>
        <dbReference type="EMBL" id="MBU3844863.1"/>
    </source>
</evidence>
<dbReference type="InterPro" id="IPR017853">
    <property type="entry name" value="GH"/>
</dbReference>
<proteinExistence type="inferred from homology"/>
<comment type="caution">
    <text evidence="5">The sequence shown here is derived from an EMBL/GenBank/DDBJ whole genome shotgun (WGS) entry which is preliminary data.</text>
</comment>
<dbReference type="GO" id="GO:0008706">
    <property type="term" value="F:6-phospho-beta-glucosidase activity"/>
    <property type="evidence" value="ECO:0007669"/>
    <property type="project" value="UniProtKB-EC"/>
</dbReference>
<evidence type="ECO:0000313" key="6">
    <source>
        <dbReference type="Proteomes" id="UP000733611"/>
    </source>
</evidence>
<reference evidence="5" key="2">
    <citation type="submission" date="2021-04" db="EMBL/GenBank/DDBJ databases">
        <authorList>
            <person name="Gilroy R."/>
        </authorList>
    </citation>
    <scope>NUCLEOTIDE SEQUENCE</scope>
    <source>
        <strain evidence="5">378</strain>
    </source>
</reference>
<dbReference type="PANTHER" id="PTHR10353:SF85">
    <property type="entry name" value="ARYL-PHOSPHO-BETA-D-GLUCOSIDASE BGLA"/>
    <property type="match status" value="1"/>
</dbReference>
<evidence type="ECO:0000256" key="4">
    <source>
        <dbReference type="RuleBase" id="RU003690"/>
    </source>
</evidence>
<dbReference type="InterPro" id="IPR001360">
    <property type="entry name" value="Glyco_hydro_1"/>
</dbReference>
<dbReference type="EMBL" id="JAHLFE010000171">
    <property type="protein sequence ID" value="MBU3844863.1"/>
    <property type="molecule type" value="Genomic_DNA"/>
</dbReference>
<dbReference type="SUPFAM" id="SSF51445">
    <property type="entry name" value="(Trans)glycosidases"/>
    <property type="match status" value="1"/>
</dbReference>
<dbReference type="FunFam" id="3.20.20.80:FF:000004">
    <property type="entry name" value="Beta-glucosidase 6-phospho-beta-glucosidase"/>
    <property type="match status" value="1"/>
</dbReference>
<dbReference type="AlphaFoldDB" id="A0A948THT8"/>
<keyword evidence="3 5" id="KW-0326">Glycosidase</keyword>
<dbReference type="PRINTS" id="PR00131">
    <property type="entry name" value="GLHYDRLASE1"/>
</dbReference>
<evidence type="ECO:0000256" key="1">
    <source>
        <dbReference type="ARBA" id="ARBA00010838"/>
    </source>
</evidence>
<comment type="similarity">
    <text evidence="1 4">Belongs to the glycosyl hydrolase 1 family.</text>
</comment>
<evidence type="ECO:0000256" key="3">
    <source>
        <dbReference type="ARBA" id="ARBA00023295"/>
    </source>
</evidence>
<dbReference type="InterPro" id="IPR033132">
    <property type="entry name" value="GH_1_N_CS"/>
</dbReference>
<dbReference type="GO" id="GO:0005829">
    <property type="term" value="C:cytosol"/>
    <property type="evidence" value="ECO:0007669"/>
    <property type="project" value="TreeGrafter"/>
</dbReference>
<dbReference type="Pfam" id="PF00232">
    <property type="entry name" value="Glyco_hydro_1"/>
    <property type="match status" value="1"/>
</dbReference>
<organism evidence="5 6">
    <name type="scientific">Candidatus Anaerobiospirillum pullicola</name>
    <dbReference type="NCBI Taxonomy" id="2838451"/>
    <lineage>
        <taxon>Bacteria</taxon>
        <taxon>Pseudomonadati</taxon>
        <taxon>Pseudomonadota</taxon>
        <taxon>Gammaproteobacteria</taxon>
        <taxon>Aeromonadales</taxon>
        <taxon>Succinivibrionaceae</taxon>
        <taxon>Anaerobiospirillum</taxon>
    </lineage>
</organism>
<reference evidence="5" key="1">
    <citation type="journal article" date="2021" name="PeerJ">
        <title>Extensive microbial diversity within the chicken gut microbiome revealed by metagenomics and culture.</title>
        <authorList>
            <person name="Gilroy R."/>
            <person name="Ravi A."/>
            <person name="Getino M."/>
            <person name="Pursley I."/>
            <person name="Horton D.L."/>
            <person name="Alikhan N.F."/>
            <person name="Baker D."/>
            <person name="Gharbi K."/>
            <person name="Hall N."/>
            <person name="Watson M."/>
            <person name="Adriaenssens E.M."/>
            <person name="Foster-Nyarko E."/>
            <person name="Jarju S."/>
            <person name="Secka A."/>
            <person name="Antonio M."/>
            <person name="Oren A."/>
            <person name="Chaudhuri R.R."/>
            <person name="La Ragione R."/>
            <person name="Hildebrand F."/>
            <person name="Pallen M.J."/>
        </authorList>
    </citation>
    <scope>NUCLEOTIDE SEQUENCE</scope>
    <source>
        <strain evidence="5">378</strain>
    </source>
</reference>
<dbReference type="PROSITE" id="PS00653">
    <property type="entry name" value="GLYCOSYL_HYDROL_F1_2"/>
    <property type="match status" value="1"/>
</dbReference>
<sequence length="479" mass="54087">MALRDGFLWGGAVAANQLEGAYNEDGKGLSIADVLRAGDVNTPRVIDKDGPISGMNYPSWSAIDFYHRYEGDIALMAEMGFKCFRTSIAWSRIFPNGDETTPNEAGLAFYDRLFDCLLAHGIEPVITLSHFEMPLGLVKNYGGWTNRKCIDFFARYAETCFKRYQHKVKYWMTFNEINNQSDVFNPFVVWTDSGIVFKDSDSFKIRRQIMLQAAHNEFVASARAVAIGRSINPNFRIGCMLGFVPVYPKTSNPDDILAAQRAMEERWYFGDVHVLGNYGSYADRIWEEAGAAPVMAPSDEAELQYGCVDYFGFSYYMSRCVSAAKINSTPTNFLGDDTNDYVKVSDWGWAIDPKGLRYVLREIDGRYNGIDQFIVENGLGAYDKLESDGSINDQYRIDYLRAHIEQMKLAVDVDGVSLMGYTPWGCIDLVSAGTGEMEKRYGFIYVDKDNKGNGTLERKRKLSFNWYKKVIASNGEDLA</sequence>
<dbReference type="NCBIfam" id="NF007154">
    <property type="entry name" value="PRK09589.1"/>
    <property type="match status" value="1"/>
</dbReference>